<protein>
    <submittedName>
        <fullName evidence="15">Nuclear pore membrane glycoprotein 210</fullName>
    </submittedName>
</protein>
<evidence type="ECO:0000256" key="1">
    <source>
        <dbReference type="ARBA" id="ARBA00004590"/>
    </source>
</evidence>
<dbReference type="GO" id="GO:0005643">
    <property type="term" value="C:nuclear pore"/>
    <property type="evidence" value="ECO:0007669"/>
    <property type="project" value="TreeGrafter"/>
</dbReference>
<dbReference type="GO" id="GO:0031965">
    <property type="term" value="C:nuclear membrane"/>
    <property type="evidence" value="ECO:0007669"/>
    <property type="project" value="UniProtKB-SubCell"/>
</dbReference>
<feature type="domain" description="NUP210 Ig-like" evidence="12">
    <location>
        <begin position="140"/>
        <end position="250"/>
    </location>
</feature>
<evidence type="ECO:0000256" key="4">
    <source>
        <dbReference type="ARBA" id="ARBA00022729"/>
    </source>
</evidence>
<dbReference type="Pfam" id="PF22967">
    <property type="entry name" value="Ig_NUP210_1st"/>
    <property type="match status" value="1"/>
</dbReference>
<evidence type="ECO:0000256" key="5">
    <source>
        <dbReference type="ARBA" id="ARBA00022989"/>
    </source>
</evidence>
<dbReference type="InterPro" id="IPR056898">
    <property type="entry name" value="Ig_NUP210_6th"/>
</dbReference>
<gene>
    <name evidence="15" type="ORF">X975_09620</name>
</gene>
<dbReference type="OrthoDB" id="361283at2759"/>
<dbReference type="Pfam" id="PF24935">
    <property type="entry name" value="Ig_NUP210_6th"/>
    <property type="match status" value="1"/>
</dbReference>
<dbReference type="InterPro" id="IPR055097">
    <property type="entry name" value="Ig_NUP210_2nd"/>
</dbReference>
<dbReference type="EMBL" id="KK113065">
    <property type="protein sequence ID" value="KFM59242.1"/>
    <property type="molecule type" value="Genomic_DNA"/>
</dbReference>
<dbReference type="PANTHER" id="PTHR23019:SF0">
    <property type="entry name" value="NUCLEAR PORE MEMBRANE GLYCOPROTEIN 210"/>
    <property type="match status" value="1"/>
</dbReference>
<evidence type="ECO:0000259" key="10">
    <source>
        <dbReference type="Pfam" id="PF22962"/>
    </source>
</evidence>
<comment type="subcellular location">
    <subcellularLocation>
        <location evidence="1">Nucleus membrane</location>
        <topology evidence="1">Single-pass membrane protein</topology>
    </subcellularLocation>
</comment>
<reference evidence="15 16" key="1">
    <citation type="submission" date="2013-11" db="EMBL/GenBank/DDBJ databases">
        <title>Genome sequencing of Stegodyphus mimosarum.</title>
        <authorList>
            <person name="Bechsgaard J."/>
        </authorList>
    </citation>
    <scope>NUCLEOTIDE SEQUENCE [LARGE SCALE GENOMIC DNA]</scope>
</reference>
<feature type="domain" description="NUP210 Ig-like" evidence="13">
    <location>
        <begin position="550"/>
        <end position="637"/>
    </location>
</feature>
<evidence type="ECO:0000259" key="14">
    <source>
        <dbReference type="Pfam" id="PF24991"/>
    </source>
</evidence>
<dbReference type="Gene3D" id="2.60.40.1080">
    <property type="match status" value="1"/>
</dbReference>
<comment type="similarity">
    <text evidence="2">Belongs to the NUP210 family.</text>
</comment>
<dbReference type="AlphaFoldDB" id="A0A087T2A3"/>
<feature type="domain" description="NUP210 Ig-like" evidence="10">
    <location>
        <begin position="663"/>
        <end position="750"/>
    </location>
</feature>
<keyword evidence="3" id="KW-0812">Transmembrane</keyword>
<dbReference type="Pfam" id="PF22962">
    <property type="entry name" value="Ig_NUP210_7th"/>
    <property type="match status" value="1"/>
</dbReference>
<feature type="non-terminal residue" evidence="15">
    <location>
        <position position="751"/>
    </location>
</feature>
<dbReference type="InterPro" id="IPR008964">
    <property type="entry name" value="Invasin/intimin_cell_adhesion"/>
</dbReference>
<evidence type="ECO:0000256" key="7">
    <source>
        <dbReference type="ARBA" id="ARBA00023180"/>
    </source>
</evidence>
<dbReference type="InterPro" id="IPR045197">
    <property type="entry name" value="NUP210-like"/>
</dbReference>
<evidence type="ECO:0000259" key="11">
    <source>
        <dbReference type="Pfam" id="PF22967"/>
    </source>
</evidence>
<organism evidence="15 16">
    <name type="scientific">Stegodyphus mimosarum</name>
    <name type="common">African social velvet spider</name>
    <dbReference type="NCBI Taxonomy" id="407821"/>
    <lineage>
        <taxon>Eukaryota</taxon>
        <taxon>Metazoa</taxon>
        <taxon>Ecdysozoa</taxon>
        <taxon>Arthropoda</taxon>
        <taxon>Chelicerata</taxon>
        <taxon>Arachnida</taxon>
        <taxon>Araneae</taxon>
        <taxon>Araneomorphae</taxon>
        <taxon>Entelegynae</taxon>
        <taxon>Eresoidea</taxon>
        <taxon>Eresidae</taxon>
        <taxon>Stegodyphus</taxon>
    </lineage>
</organism>
<dbReference type="InterPro" id="IPR055096">
    <property type="entry name" value="Ig_NUP210_1st"/>
</dbReference>
<evidence type="ECO:0000313" key="15">
    <source>
        <dbReference type="EMBL" id="KFM59242.1"/>
    </source>
</evidence>
<name>A0A087T2A3_STEMI</name>
<keyword evidence="16" id="KW-1185">Reference proteome</keyword>
<dbReference type="STRING" id="407821.A0A087T2A3"/>
<dbReference type="InterPro" id="IPR055099">
    <property type="entry name" value="Ig_NUP210_7th"/>
</dbReference>
<keyword evidence="6" id="KW-0472">Membrane</keyword>
<feature type="signal peptide" evidence="9">
    <location>
        <begin position="1"/>
        <end position="32"/>
    </location>
</feature>
<evidence type="ECO:0000256" key="2">
    <source>
        <dbReference type="ARBA" id="ARBA00007313"/>
    </source>
</evidence>
<dbReference type="OMA" id="DESGCYE"/>
<dbReference type="PANTHER" id="PTHR23019">
    <property type="entry name" value="NUCLEAR PORE MEMBRANE GLYCOPROTEIN GP210-RELATED"/>
    <property type="match status" value="1"/>
</dbReference>
<dbReference type="Proteomes" id="UP000054359">
    <property type="component" value="Unassembled WGS sequence"/>
</dbReference>
<dbReference type="Pfam" id="PF24991">
    <property type="entry name" value="Ig_NUP210_4th"/>
    <property type="match status" value="1"/>
</dbReference>
<feature type="domain" description="NUP210 Ig-like" evidence="11">
    <location>
        <begin position="34"/>
        <end position="124"/>
    </location>
</feature>
<accession>A0A087T2A3</accession>
<evidence type="ECO:0000256" key="6">
    <source>
        <dbReference type="ARBA" id="ARBA00023136"/>
    </source>
</evidence>
<evidence type="ECO:0000256" key="3">
    <source>
        <dbReference type="ARBA" id="ARBA00022692"/>
    </source>
</evidence>
<proteinExistence type="inferred from homology"/>
<dbReference type="SUPFAM" id="SSF49373">
    <property type="entry name" value="Invasin/intimin cell-adhesion fragments"/>
    <property type="match status" value="1"/>
</dbReference>
<dbReference type="Pfam" id="PF22969">
    <property type="entry name" value="Ig_NUP210_2nd"/>
    <property type="match status" value="1"/>
</dbReference>
<dbReference type="Pfam" id="PF26182">
    <property type="entry name" value="Ig_NUP210_5th"/>
    <property type="match status" value="1"/>
</dbReference>
<keyword evidence="5" id="KW-1133">Transmembrane helix</keyword>
<evidence type="ECO:0000256" key="8">
    <source>
        <dbReference type="ARBA" id="ARBA00023242"/>
    </source>
</evidence>
<keyword evidence="4 9" id="KW-0732">Signal</keyword>
<feature type="domain" description="NUP210 fourth Ig-like" evidence="14">
    <location>
        <begin position="365"/>
        <end position="440"/>
    </location>
</feature>
<feature type="chain" id="PRO_5001829315" evidence="9">
    <location>
        <begin position="33"/>
        <end position="751"/>
    </location>
</feature>
<evidence type="ECO:0000313" key="16">
    <source>
        <dbReference type="Proteomes" id="UP000054359"/>
    </source>
</evidence>
<evidence type="ECO:0000256" key="9">
    <source>
        <dbReference type="SAM" id="SignalP"/>
    </source>
</evidence>
<sequence length="751" mass="83768">MSPKQKNSAKIGCLINLLFLCLCFFLPEELLALKQNSPVLLLNYNMALPSNATAEILDFNTEDCFEWYSSDPEVISVSPVFDKDLPSCSRKAVVTCISEEVERKITQVIAFPKKNKSKTETKVFWDVITDSVANIDISSVTNEIIIGGHPQKLTVVAKNKDGHTFTSINGLHFEWKITSEKLDSRVKKTGDGEEVIRLVKFSDSNYESEKDTYELERRGMFGHRVLVEAVNLGSSAIEASLLGKSSKVVKKVILSAKIALKVLPNIKVLPCRSLYLLRFATVPISLNKMLGGELSEIEKNEFKVHSEDPSIGELAEDFSSVKGLNYGSTSVIYKSINSKYYDVAVDLHVVKPVRLAVRISGGNFKILEEMKSYIVRVELYDENDNRIYPAENLRLSVSFPSRLFYLNSTTANGSYHVIQAIAPGSGTIRAEFKGVITEDGIKKENAVIGSEDVTVCQKLQIFPPRLLLPSDSPSIPLHNVQFTVTGGTGKYSWASSNTSAATVILDEKNSNIAKLQIYKEGDLYITVTDRNNINFVSVVKVSVQPVIDIEVYPTVVETEIGNTLIIPTAILGYEDKEKKIIRKFDECTTIEPIVEIIDKHVLSYEKEPHVPAYGKGCLSLQFRCKLAGHSRINIFYKRRGEKSNNATFKTTSVLACYKSLKPVHPVRVAVAALGTSKEIAFEGGPRRWPLFKEGHYTKLETSNSELVTIELIKDPIRYNRDLTVFRIHCKALGENVLNFFIGNEPSATNQH</sequence>
<evidence type="ECO:0000259" key="12">
    <source>
        <dbReference type="Pfam" id="PF22969"/>
    </source>
</evidence>
<keyword evidence="8" id="KW-0539">Nucleus</keyword>
<evidence type="ECO:0000259" key="13">
    <source>
        <dbReference type="Pfam" id="PF24935"/>
    </source>
</evidence>
<dbReference type="InterPro" id="IPR056897">
    <property type="entry name" value="Ig_NUP210_4th"/>
</dbReference>
<keyword evidence="7" id="KW-0325">Glycoprotein</keyword>